<proteinExistence type="predicted"/>
<feature type="compositionally biased region" description="Pro residues" evidence="1">
    <location>
        <begin position="233"/>
        <end position="244"/>
    </location>
</feature>
<dbReference type="AlphaFoldDB" id="A0A8H5ET29"/>
<dbReference type="EMBL" id="JAACJJ010000057">
    <property type="protein sequence ID" value="KAF5311023.1"/>
    <property type="molecule type" value="Genomic_DNA"/>
</dbReference>
<accession>A0A8H5ET29</accession>
<feature type="compositionally biased region" description="Polar residues" evidence="1">
    <location>
        <begin position="173"/>
        <end position="182"/>
    </location>
</feature>
<reference evidence="2 3" key="1">
    <citation type="journal article" date="2020" name="ISME J.">
        <title>Uncovering the hidden diversity of litter-decomposition mechanisms in mushroom-forming fungi.</title>
        <authorList>
            <person name="Floudas D."/>
            <person name="Bentzer J."/>
            <person name="Ahren D."/>
            <person name="Johansson T."/>
            <person name="Persson P."/>
            <person name="Tunlid A."/>
        </authorList>
    </citation>
    <scope>NUCLEOTIDE SEQUENCE [LARGE SCALE GENOMIC DNA]</scope>
    <source>
        <strain evidence="2 3">CBS 101986</strain>
    </source>
</reference>
<sequence>MSDLPLKIRVGIRDQWESPRAPIATCIDSLAKTLGYTISPQIQWSALYATLKDSFVDQGMFVSAVCRIGIAFYGRMLSRIEDKMMADWTDSLLDGMMKRETWVLKIEGHEDASTQRPLLTWDEDRGSFKIEIPKCKPPGNSIIEAGFDEDLDALFASPYVLSEPTIPLPPIPTQASTLQSSATPPPALPKIVVDGADDWTEVNDSGEPTSASTPPSPPSKSLDADPPSGRSPNPNPPTPSPPTQSPTTQSPTTQSPTKARPQSYGLQRPTKLFAGPTVNPVMTIDASGSRLVVHCSHEATLQQLGKYLNRWARIDYNDSLKRPMLTVQMIESAFFDDVIDTIVIEPTYSRGVTEPLNPTFILSFVEGVLGYKEEYTNGLRWILKLYPIRI</sequence>
<gene>
    <name evidence="2" type="ORF">D9619_007901</name>
</gene>
<dbReference type="OrthoDB" id="4926491at2759"/>
<feature type="compositionally biased region" description="Low complexity" evidence="1">
    <location>
        <begin position="245"/>
        <end position="257"/>
    </location>
</feature>
<evidence type="ECO:0000313" key="3">
    <source>
        <dbReference type="Proteomes" id="UP000567179"/>
    </source>
</evidence>
<name>A0A8H5ET29_9AGAR</name>
<comment type="caution">
    <text evidence="2">The sequence shown here is derived from an EMBL/GenBank/DDBJ whole genome shotgun (WGS) entry which is preliminary data.</text>
</comment>
<keyword evidence="3" id="KW-1185">Reference proteome</keyword>
<evidence type="ECO:0000256" key="1">
    <source>
        <dbReference type="SAM" id="MobiDB-lite"/>
    </source>
</evidence>
<feature type="region of interest" description="Disordered" evidence="1">
    <location>
        <begin position="171"/>
        <end position="272"/>
    </location>
</feature>
<evidence type="ECO:0000313" key="2">
    <source>
        <dbReference type="EMBL" id="KAF5311023.1"/>
    </source>
</evidence>
<protein>
    <submittedName>
        <fullName evidence="2">Uncharacterized protein</fullName>
    </submittedName>
</protein>
<dbReference type="Proteomes" id="UP000567179">
    <property type="component" value="Unassembled WGS sequence"/>
</dbReference>
<organism evidence="2 3">
    <name type="scientific">Psilocybe cf. subviscida</name>
    <dbReference type="NCBI Taxonomy" id="2480587"/>
    <lineage>
        <taxon>Eukaryota</taxon>
        <taxon>Fungi</taxon>
        <taxon>Dikarya</taxon>
        <taxon>Basidiomycota</taxon>
        <taxon>Agaricomycotina</taxon>
        <taxon>Agaricomycetes</taxon>
        <taxon>Agaricomycetidae</taxon>
        <taxon>Agaricales</taxon>
        <taxon>Agaricineae</taxon>
        <taxon>Strophariaceae</taxon>
        <taxon>Psilocybe</taxon>
    </lineage>
</organism>